<accession>A0A165KWL9</accession>
<name>A0A165KWL9_EXIGL</name>
<dbReference type="GO" id="GO:0003676">
    <property type="term" value="F:nucleic acid binding"/>
    <property type="evidence" value="ECO:0007669"/>
    <property type="project" value="InterPro"/>
</dbReference>
<sequence>MDADTFVSSLKTALTDTIRDLATDRGSKNHAERPDHFDGQRASYETFRRNLLLYVQAIRTDNEKIVTALSFLTKGDADAWAQLYVQQHTDDLESSASKLKWIDFLAELDKRFLDPRIAELAREKLFRMTQGRAADAETFLATFEDLRIKGGLVNAEHHDTILVDYLKKAMWPELVLAITTTYDSSKTSALATIDTLKMLKALKDADYDKAKIEIEKPISYAKFKEARNEGRCFKCDEKGHIARDCKARELRHVVRALSNEAWEELAEMRRADATANATTSDEGFAPPQ</sequence>
<keyword evidence="2" id="KW-0479">Metal-binding</keyword>
<reference evidence="4 5" key="1">
    <citation type="journal article" date="2016" name="Mol. Biol. Evol.">
        <title>Comparative Genomics of Early-Diverging Mushroom-Forming Fungi Provides Insights into the Origins of Lignocellulose Decay Capabilities.</title>
        <authorList>
            <person name="Nagy L.G."/>
            <person name="Riley R."/>
            <person name="Tritt A."/>
            <person name="Adam C."/>
            <person name="Daum C."/>
            <person name="Floudas D."/>
            <person name="Sun H."/>
            <person name="Yadav J.S."/>
            <person name="Pangilinan J."/>
            <person name="Larsson K.H."/>
            <person name="Matsuura K."/>
            <person name="Barry K."/>
            <person name="Labutti K."/>
            <person name="Kuo R."/>
            <person name="Ohm R.A."/>
            <person name="Bhattacharya S.S."/>
            <person name="Shirouzu T."/>
            <person name="Yoshinaga Y."/>
            <person name="Martin F.M."/>
            <person name="Grigoriev I.V."/>
            <person name="Hibbett D.S."/>
        </authorList>
    </citation>
    <scope>NUCLEOTIDE SEQUENCE [LARGE SCALE GENOMIC DNA]</scope>
    <source>
        <strain evidence="4 5">HHB12029</strain>
    </source>
</reference>
<keyword evidence="1" id="KW-0507">mRNA processing</keyword>
<evidence type="ECO:0000313" key="4">
    <source>
        <dbReference type="EMBL" id="KZV97000.1"/>
    </source>
</evidence>
<keyword evidence="2" id="KW-0863">Zinc-finger</keyword>
<dbReference type="Proteomes" id="UP000077266">
    <property type="component" value="Unassembled WGS sequence"/>
</dbReference>
<evidence type="ECO:0000256" key="1">
    <source>
        <dbReference type="ARBA" id="ARBA00022664"/>
    </source>
</evidence>
<evidence type="ECO:0000256" key="2">
    <source>
        <dbReference type="PROSITE-ProRule" id="PRU00047"/>
    </source>
</evidence>
<dbReference type="PROSITE" id="PS50158">
    <property type="entry name" value="ZF_CCHC"/>
    <property type="match status" value="1"/>
</dbReference>
<proteinExistence type="predicted"/>
<evidence type="ECO:0000313" key="5">
    <source>
        <dbReference type="Proteomes" id="UP000077266"/>
    </source>
</evidence>
<dbReference type="Gene3D" id="4.10.60.10">
    <property type="entry name" value="Zinc finger, CCHC-type"/>
    <property type="match status" value="1"/>
</dbReference>
<dbReference type="InParanoid" id="A0A165KWL9"/>
<dbReference type="GO" id="GO:0008270">
    <property type="term" value="F:zinc ion binding"/>
    <property type="evidence" value="ECO:0007669"/>
    <property type="project" value="UniProtKB-KW"/>
</dbReference>
<dbReference type="OrthoDB" id="2746711at2759"/>
<keyword evidence="5" id="KW-1185">Reference proteome</keyword>
<gene>
    <name evidence="4" type="ORF">EXIGLDRAFT_764755</name>
</gene>
<organism evidence="4 5">
    <name type="scientific">Exidia glandulosa HHB12029</name>
    <dbReference type="NCBI Taxonomy" id="1314781"/>
    <lineage>
        <taxon>Eukaryota</taxon>
        <taxon>Fungi</taxon>
        <taxon>Dikarya</taxon>
        <taxon>Basidiomycota</taxon>
        <taxon>Agaricomycotina</taxon>
        <taxon>Agaricomycetes</taxon>
        <taxon>Auriculariales</taxon>
        <taxon>Exidiaceae</taxon>
        <taxon>Exidia</taxon>
    </lineage>
</organism>
<dbReference type="Pfam" id="PF00098">
    <property type="entry name" value="zf-CCHC"/>
    <property type="match status" value="1"/>
</dbReference>
<dbReference type="GO" id="GO:0006397">
    <property type="term" value="P:mRNA processing"/>
    <property type="evidence" value="ECO:0007669"/>
    <property type="project" value="UniProtKB-KW"/>
</dbReference>
<dbReference type="STRING" id="1314781.A0A165KWL9"/>
<feature type="domain" description="CCHC-type" evidence="3">
    <location>
        <begin position="231"/>
        <end position="246"/>
    </location>
</feature>
<dbReference type="SUPFAM" id="SSF57756">
    <property type="entry name" value="Retrovirus zinc finger-like domains"/>
    <property type="match status" value="1"/>
</dbReference>
<evidence type="ECO:0000259" key="3">
    <source>
        <dbReference type="PROSITE" id="PS50158"/>
    </source>
</evidence>
<keyword evidence="2" id="KW-0862">Zinc</keyword>
<protein>
    <recommendedName>
        <fullName evidence="3">CCHC-type domain-containing protein</fullName>
    </recommendedName>
</protein>
<dbReference type="SMART" id="SM00343">
    <property type="entry name" value="ZnF_C2HC"/>
    <property type="match status" value="1"/>
</dbReference>
<dbReference type="InterPro" id="IPR036875">
    <property type="entry name" value="Znf_CCHC_sf"/>
</dbReference>
<dbReference type="AlphaFoldDB" id="A0A165KWL9"/>
<dbReference type="EMBL" id="KV425935">
    <property type="protein sequence ID" value="KZV97000.1"/>
    <property type="molecule type" value="Genomic_DNA"/>
</dbReference>
<dbReference type="InterPro" id="IPR001878">
    <property type="entry name" value="Znf_CCHC"/>
</dbReference>